<protein>
    <submittedName>
        <fullName evidence="2">Uncharacterized protein</fullName>
    </submittedName>
</protein>
<evidence type="ECO:0000313" key="2">
    <source>
        <dbReference type="EMBL" id="KKN56914.1"/>
    </source>
</evidence>
<proteinExistence type="predicted"/>
<accession>A0A0F9RQF2</accession>
<feature type="compositionally biased region" description="Basic residues" evidence="1">
    <location>
        <begin position="32"/>
        <end position="43"/>
    </location>
</feature>
<reference evidence="2" key="1">
    <citation type="journal article" date="2015" name="Nature">
        <title>Complex archaea that bridge the gap between prokaryotes and eukaryotes.</title>
        <authorList>
            <person name="Spang A."/>
            <person name="Saw J.H."/>
            <person name="Jorgensen S.L."/>
            <person name="Zaremba-Niedzwiedzka K."/>
            <person name="Martijn J."/>
            <person name="Lind A.E."/>
            <person name="van Eijk R."/>
            <person name="Schleper C."/>
            <person name="Guy L."/>
            <person name="Ettema T.J."/>
        </authorList>
    </citation>
    <scope>NUCLEOTIDE SEQUENCE</scope>
</reference>
<organism evidence="2">
    <name type="scientific">marine sediment metagenome</name>
    <dbReference type="NCBI Taxonomy" id="412755"/>
    <lineage>
        <taxon>unclassified sequences</taxon>
        <taxon>metagenomes</taxon>
        <taxon>ecological metagenomes</taxon>
    </lineage>
</organism>
<name>A0A0F9RQF2_9ZZZZ</name>
<gene>
    <name evidence="2" type="ORF">LCGC14_0567670</name>
</gene>
<comment type="caution">
    <text evidence="2">The sequence shown here is derived from an EMBL/GenBank/DDBJ whole genome shotgun (WGS) entry which is preliminary data.</text>
</comment>
<dbReference type="EMBL" id="LAZR01000827">
    <property type="protein sequence ID" value="KKN56914.1"/>
    <property type="molecule type" value="Genomic_DNA"/>
</dbReference>
<evidence type="ECO:0000256" key="1">
    <source>
        <dbReference type="SAM" id="MobiDB-lite"/>
    </source>
</evidence>
<sequence>MVQRKTSKSTTSGTSHYHFSTATDRLGQHSHSGGHSRHLHASRGLRGYGRTRASFTPL</sequence>
<dbReference type="AlphaFoldDB" id="A0A0F9RQF2"/>
<feature type="region of interest" description="Disordered" evidence="1">
    <location>
        <begin position="1"/>
        <end position="58"/>
    </location>
</feature>